<evidence type="ECO:0000313" key="1">
    <source>
        <dbReference type="EMBL" id="OIR25155.1"/>
    </source>
</evidence>
<accession>A0A1J5TWD8</accession>
<sequence>MDDLLVGAYQADSDGKFSTVKSYIIFKKNRHQGLHLTKLSSNSKYDIGYLGDKNANTLTGSHNDEIFVTSTDNDILIKFVLCSAAISNTEIS</sequence>
<proteinExistence type="predicted"/>
<dbReference type="EMBL" id="MIQH01000398">
    <property type="protein sequence ID" value="OIR25155.1"/>
    <property type="molecule type" value="Genomic_DNA"/>
</dbReference>
<protein>
    <submittedName>
        <fullName evidence="1">Uncharacterized protein</fullName>
    </submittedName>
</protein>
<reference evidence="2" key="1">
    <citation type="submission" date="2016-09" db="EMBL/GenBank/DDBJ databases">
        <title>Genome Sequence of Bathymodiolus thermophilus sulfur-oxidizing gill endosymbiont.</title>
        <authorList>
            <person name="Ponnudurai R."/>
            <person name="Kleiner M."/>
            <person name="Sayavedra L."/>
            <person name="Thuermer A."/>
            <person name="Felbeck H."/>
            <person name="Schlueter R."/>
            <person name="Schweder T."/>
            <person name="Markert S."/>
        </authorList>
    </citation>
    <scope>NUCLEOTIDE SEQUENCE [LARGE SCALE GENOMIC DNA]</scope>
    <source>
        <strain evidence="2">BAT/CrabSpa'14</strain>
    </source>
</reference>
<name>A0A1J5TWD8_9GAMM</name>
<organism evidence="1 2">
    <name type="scientific">Bathymodiolus thermophilus thioautotrophic gill symbiont</name>
    <dbReference type="NCBI Taxonomy" id="2360"/>
    <lineage>
        <taxon>Bacteria</taxon>
        <taxon>Pseudomonadati</taxon>
        <taxon>Pseudomonadota</taxon>
        <taxon>Gammaproteobacteria</taxon>
        <taxon>sulfur-oxidizing symbionts</taxon>
    </lineage>
</organism>
<gene>
    <name evidence="1" type="ORF">BGC33_15185</name>
</gene>
<dbReference type="AlphaFoldDB" id="A0A1J5TWD8"/>
<evidence type="ECO:0000313" key="2">
    <source>
        <dbReference type="Proteomes" id="UP000182798"/>
    </source>
</evidence>
<dbReference type="Proteomes" id="UP000182798">
    <property type="component" value="Unassembled WGS sequence"/>
</dbReference>
<comment type="caution">
    <text evidence="1">The sequence shown here is derived from an EMBL/GenBank/DDBJ whole genome shotgun (WGS) entry which is preliminary data.</text>
</comment>
<dbReference type="RefSeq" id="WP_071563797.1">
    <property type="nucleotide sequence ID" value="NZ_MIQH01000398.1"/>
</dbReference>